<dbReference type="PANTHER" id="PTHR12911:SF24">
    <property type="entry name" value="SUN DOMAIN-CONTAINING PROTEIN 3"/>
    <property type="match status" value="1"/>
</dbReference>
<comment type="subcellular location">
    <subcellularLocation>
        <location evidence="5">Nucleus inner membrane</location>
        <topology evidence="5">Single-pass type II membrane protein</topology>
    </subcellularLocation>
</comment>
<proteinExistence type="predicted"/>
<name>A0A8T1SLZ5_CHESE</name>
<evidence type="ECO:0000256" key="5">
    <source>
        <dbReference type="ARBA" id="ARBA00037816"/>
    </source>
</evidence>
<dbReference type="EMBL" id="JAHGAV010000166">
    <property type="protein sequence ID" value="KAG6929717.1"/>
    <property type="molecule type" value="Genomic_DNA"/>
</dbReference>
<evidence type="ECO:0000256" key="1">
    <source>
        <dbReference type="ARBA" id="ARBA00022692"/>
    </source>
</evidence>
<keyword evidence="1 7" id="KW-0812">Transmembrane</keyword>
<evidence type="ECO:0000256" key="4">
    <source>
        <dbReference type="ARBA" id="ARBA00023136"/>
    </source>
</evidence>
<feature type="transmembrane region" description="Helical" evidence="7">
    <location>
        <begin position="63"/>
        <end position="83"/>
    </location>
</feature>
<evidence type="ECO:0000256" key="7">
    <source>
        <dbReference type="SAM" id="Phobius"/>
    </source>
</evidence>
<dbReference type="PANTHER" id="PTHR12911">
    <property type="entry name" value="SAD1/UNC-84-LIKE PROTEIN-RELATED"/>
    <property type="match status" value="1"/>
</dbReference>
<keyword evidence="3" id="KW-0175">Coiled coil</keyword>
<accession>A0A8T1SLZ5</accession>
<dbReference type="InterPro" id="IPR012919">
    <property type="entry name" value="SUN_dom"/>
</dbReference>
<feature type="transmembrane region" description="Helical" evidence="7">
    <location>
        <begin position="104"/>
        <end position="123"/>
    </location>
</feature>
<evidence type="ECO:0000259" key="8">
    <source>
        <dbReference type="PROSITE" id="PS51469"/>
    </source>
</evidence>
<feature type="domain" description="SUN" evidence="8">
    <location>
        <begin position="230"/>
        <end position="390"/>
    </location>
</feature>
<evidence type="ECO:0000256" key="6">
    <source>
        <dbReference type="SAM" id="MobiDB-lite"/>
    </source>
</evidence>
<keyword evidence="2 7" id="KW-1133">Transmembrane helix</keyword>
<dbReference type="AlphaFoldDB" id="A0A8T1SLZ5"/>
<dbReference type="GO" id="GO:0005637">
    <property type="term" value="C:nuclear inner membrane"/>
    <property type="evidence" value="ECO:0007669"/>
    <property type="project" value="UniProtKB-SubCell"/>
</dbReference>
<dbReference type="GO" id="GO:0043495">
    <property type="term" value="F:protein-membrane adaptor activity"/>
    <property type="evidence" value="ECO:0007669"/>
    <property type="project" value="TreeGrafter"/>
</dbReference>
<dbReference type="GO" id="GO:0034993">
    <property type="term" value="C:meiotic nuclear membrane microtubule tethering complex"/>
    <property type="evidence" value="ECO:0007669"/>
    <property type="project" value="TreeGrafter"/>
</dbReference>
<comment type="caution">
    <text evidence="9">The sequence shown here is derived from an EMBL/GenBank/DDBJ whole genome shotgun (WGS) entry which is preliminary data.</text>
</comment>
<evidence type="ECO:0000313" key="9">
    <source>
        <dbReference type="EMBL" id="KAG6929717.1"/>
    </source>
</evidence>
<evidence type="ECO:0000256" key="2">
    <source>
        <dbReference type="ARBA" id="ARBA00022989"/>
    </source>
</evidence>
<dbReference type="OrthoDB" id="9415296at2759"/>
<dbReference type="InterPro" id="IPR045119">
    <property type="entry name" value="SUN1-5"/>
</dbReference>
<dbReference type="FunFam" id="2.60.120.260:FF:000009">
    <property type="entry name" value="SUN domain-containing protein 1 isoform X1"/>
    <property type="match status" value="1"/>
</dbReference>
<sequence length="393" mass="43749">MPGSNSAESTLTASSQGSSKTTETRQADESEVFTRMSYLAIETNTNASSSRGSLPPQKSVLRTVFNIPCLLIMALASLPRAFIKACISIKDLITLQNGKRLFKVLLLLIPIIYAGIYCVGSLSSRRLTEGLASQEMTELPETELKSLWQSHTLLEEKVHEIEHIKEQMQHLHAEINGVMEGILHSVQEILEESDIPGENRDQVLEMINVAFKKVYEDHIQMPDWAQKSIGATIDTGRTSKSYELERTEGCCFSSWFFSSANPPDTILQPDVHPGNCWAFQGSQGQVVIKLPEKIYPTAVTLQHISKAVSPSGDVTSSPKDFAVCGLDEETGKETLLGTFMYNSGKETIQTFQLKSELSKSFVYIKFNVLSNWGHPEYTCVYRVRVHGKMTDKS</sequence>
<organism evidence="9 10">
    <name type="scientific">Chelydra serpentina</name>
    <name type="common">Snapping turtle</name>
    <name type="synonym">Testudo serpentina</name>
    <dbReference type="NCBI Taxonomy" id="8475"/>
    <lineage>
        <taxon>Eukaryota</taxon>
        <taxon>Metazoa</taxon>
        <taxon>Chordata</taxon>
        <taxon>Craniata</taxon>
        <taxon>Vertebrata</taxon>
        <taxon>Euteleostomi</taxon>
        <taxon>Archelosauria</taxon>
        <taxon>Testudinata</taxon>
        <taxon>Testudines</taxon>
        <taxon>Cryptodira</taxon>
        <taxon>Durocryptodira</taxon>
        <taxon>Americhelydia</taxon>
        <taxon>Chelydroidea</taxon>
        <taxon>Chelydridae</taxon>
        <taxon>Chelydra</taxon>
    </lineage>
</organism>
<dbReference type="Pfam" id="PF07738">
    <property type="entry name" value="Sad1_UNC"/>
    <property type="match status" value="1"/>
</dbReference>
<dbReference type="Gene3D" id="2.60.120.260">
    <property type="entry name" value="Galactose-binding domain-like"/>
    <property type="match status" value="1"/>
</dbReference>
<feature type="compositionally biased region" description="Polar residues" evidence="6">
    <location>
        <begin position="1"/>
        <end position="21"/>
    </location>
</feature>
<dbReference type="PROSITE" id="PS51469">
    <property type="entry name" value="SUN"/>
    <property type="match status" value="1"/>
</dbReference>
<keyword evidence="4 7" id="KW-0472">Membrane</keyword>
<reference evidence="9 10" key="1">
    <citation type="journal article" date="2020" name="G3 (Bethesda)">
        <title>Draft Genome of the Common Snapping Turtle, Chelydra serpentina, a Model for Phenotypic Plasticity in Reptiles.</title>
        <authorList>
            <person name="Das D."/>
            <person name="Singh S.K."/>
            <person name="Bierstedt J."/>
            <person name="Erickson A."/>
            <person name="Galli G.L.J."/>
            <person name="Crossley D.A. 2nd"/>
            <person name="Rhen T."/>
        </authorList>
    </citation>
    <scope>NUCLEOTIDE SEQUENCE [LARGE SCALE GENOMIC DNA]</scope>
    <source>
        <strain evidence="9">KW</strain>
    </source>
</reference>
<feature type="region of interest" description="Disordered" evidence="6">
    <location>
        <begin position="1"/>
        <end position="30"/>
    </location>
</feature>
<keyword evidence="10" id="KW-1185">Reference proteome</keyword>
<dbReference type="Proteomes" id="UP000765507">
    <property type="component" value="Unassembled WGS sequence"/>
</dbReference>
<dbReference type="SUPFAM" id="SSF49785">
    <property type="entry name" value="Galactose-binding domain-like"/>
    <property type="match status" value="1"/>
</dbReference>
<evidence type="ECO:0000256" key="3">
    <source>
        <dbReference type="ARBA" id="ARBA00023054"/>
    </source>
</evidence>
<evidence type="ECO:0000313" key="10">
    <source>
        <dbReference type="Proteomes" id="UP000765507"/>
    </source>
</evidence>
<dbReference type="InterPro" id="IPR008979">
    <property type="entry name" value="Galactose-bd-like_sf"/>
</dbReference>
<gene>
    <name evidence="9" type="ORF">G0U57_005002</name>
</gene>
<protein>
    <submittedName>
        <fullName evidence="9">Sad1 and UNC84 domain containing 3</fullName>
    </submittedName>
</protein>